<dbReference type="OrthoDB" id="1706490at2"/>
<keyword evidence="1" id="KW-1133">Transmembrane helix</keyword>
<feature type="transmembrane region" description="Helical" evidence="1">
    <location>
        <begin position="339"/>
        <end position="361"/>
    </location>
</feature>
<name>A0A1M6BUC3_9FIRM</name>
<feature type="transmembrane region" description="Helical" evidence="1">
    <location>
        <begin position="238"/>
        <end position="258"/>
    </location>
</feature>
<feature type="transmembrane region" description="Helical" evidence="1">
    <location>
        <begin position="20"/>
        <end position="39"/>
    </location>
</feature>
<reference evidence="2 3" key="1">
    <citation type="submission" date="2016-11" db="EMBL/GenBank/DDBJ databases">
        <authorList>
            <person name="Varghese N."/>
            <person name="Submissions S."/>
        </authorList>
    </citation>
    <scope>NUCLEOTIDE SEQUENCE [LARGE SCALE GENOMIC DNA]</scope>
    <source>
        <strain evidence="2 3">DSM 19027</strain>
    </source>
</reference>
<dbReference type="Proteomes" id="UP000324781">
    <property type="component" value="Unassembled WGS sequence"/>
</dbReference>
<feature type="transmembrane region" description="Helical" evidence="1">
    <location>
        <begin position="69"/>
        <end position="91"/>
    </location>
</feature>
<feature type="transmembrane region" description="Helical" evidence="1">
    <location>
        <begin position="305"/>
        <end position="327"/>
    </location>
</feature>
<gene>
    <name evidence="2" type="ORF">SAMN05444373_1003127</name>
</gene>
<accession>A0A1M6BUC3</accession>
<sequence length="645" mass="73895">MRSKTSSFNKGIYVFNLKRFWLIAFAFAFLLTLNILGFLRIASKESHDIFAGFMLSEIARSIFGHTHTLVILLFPFFSLIAALAMFSYIHFQSNTAMIHALPVTRNSLFTTHYLAGLTLVMLPLLISGTILVAGELVIGIVQIGNSLLWILVSAVFLFLFYSFAVFAGMFTGHMAAHALYFFIFNFLAVFLEDVIETVLSSLLFGYVPPRDSLLVLFSPIAYLLECFTDFAYGRGDWLAIACYLLAGLLFTWGARAVYLKRHMETAGDVVSVQIMKPVFKYSVAFCSSALLGNIIVSLMNLGRSFTVFVVGYLIGGFIGYFAAEMLLRKTFRVFRRTKGFIVFALIMVLLLCAINFDLFGYESYVPDARDVEIMLVSNYADEYAMLALNPESYNPERHRYMFSNSYGVEPPARLDDQLIQNLKQRQGVLERPESIEKAIALHRFVIRNASSLDRQDRWENIYYDESSGFYHFNLYIAYRLKSGQIVERSYILPFVEGRTGGLEDRLKELVSSDEYREKANPLLAVEPNDLISIEVFFNDNADNPTILDLVTAEEREAFMMAYRQDILEEDPLNKFMNRKLSNTTSIFVTFNFKENRANFEESGIDYWVSKSRVITLEANDRHTLKYLAEKVTFSEEIWQKLINRY</sequence>
<evidence type="ECO:0000313" key="2">
    <source>
        <dbReference type="EMBL" id="SHI52329.1"/>
    </source>
</evidence>
<keyword evidence="3" id="KW-1185">Reference proteome</keyword>
<keyword evidence="1" id="KW-0472">Membrane</keyword>
<feature type="transmembrane region" description="Helical" evidence="1">
    <location>
        <begin position="278"/>
        <end position="299"/>
    </location>
</feature>
<evidence type="ECO:0000256" key="1">
    <source>
        <dbReference type="SAM" id="Phobius"/>
    </source>
</evidence>
<evidence type="ECO:0000313" key="3">
    <source>
        <dbReference type="Proteomes" id="UP000324781"/>
    </source>
</evidence>
<feature type="transmembrane region" description="Helical" evidence="1">
    <location>
        <begin position="179"/>
        <end position="206"/>
    </location>
</feature>
<dbReference type="RefSeq" id="WP_149677663.1">
    <property type="nucleotide sequence ID" value="NZ_FQZP01000003.1"/>
</dbReference>
<dbReference type="AlphaFoldDB" id="A0A1M6BUC3"/>
<protein>
    <submittedName>
        <fullName evidence="2">ABC-type multidrug transport system, permease component</fullName>
    </submittedName>
</protein>
<feature type="transmembrane region" description="Helical" evidence="1">
    <location>
        <begin position="111"/>
        <end position="134"/>
    </location>
</feature>
<proteinExistence type="predicted"/>
<keyword evidence="1" id="KW-0812">Transmembrane</keyword>
<organism evidence="2 3">
    <name type="scientific">Thermoclostridium caenicola</name>
    <dbReference type="NCBI Taxonomy" id="659425"/>
    <lineage>
        <taxon>Bacteria</taxon>
        <taxon>Bacillati</taxon>
        <taxon>Bacillota</taxon>
        <taxon>Clostridia</taxon>
        <taxon>Eubacteriales</taxon>
        <taxon>Oscillospiraceae</taxon>
        <taxon>Thermoclostridium</taxon>
    </lineage>
</organism>
<feature type="transmembrane region" description="Helical" evidence="1">
    <location>
        <begin position="146"/>
        <end position="167"/>
    </location>
</feature>
<dbReference type="EMBL" id="FQZP01000003">
    <property type="protein sequence ID" value="SHI52329.1"/>
    <property type="molecule type" value="Genomic_DNA"/>
</dbReference>